<evidence type="ECO:0000313" key="2">
    <source>
        <dbReference type="Proteomes" id="UP001140096"/>
    </source>
</evidence>
<name>A0ACC1L4Q1_9FUNG</name>
<organism evidence="1 2">
    <name type="scientific">Coemansia furcata</name>
    <dbReference type="NCBI Taxonomy" id="417177"/>
    <lineage>
        <taxon>Eukaryota</taxon>
        <taxon>Fungi</taxon>
        <taxon>Fungi incertae sedis</taxon>
        <taxon>Zoopagomycota</taxon>
        <taxon>Kickxellomycotina</taxon>
        <taxon>Kickxellomycetes</taxon>
        <taxon>Kickxellales</taxon>
        <taxon>Kickxellaceae</taxon>
        <taxon>Coemansia</taxon>
    </lineage>
</organism>
<gene>
    <name evidence="1" type="ORF">H4S07_005168</name>
</gene>
<comment type="caution">
    <text evidence="1">The sequence shown here is derived from an EMBL/GenBank/DDBJ whole genome shotgun (WGS) entry which is preliminary data.</text>
</comment>
<sequence length="541" mass="57149">AAVDERIDLSRVGEDPAPSVSSSKGKKDEWIANMQFLRQRLASNNIGASNASVGSSTASGNESIRHLLTPRGARRCSASSDRPPDGFALGGSRHAYASTVSKRSSVAATPIRDLGSLLHISPESAAAVPLDDDDDFLGVRRAMHRVLLASPLPVREENDQSSMMTLPSPAAPTTADTSRDLFAPVTFDAAALFRQSLLDNSGSAAESPLSYREDAVMPSPGDKISTFNDVRLKYSSRKPGASSNASGTGGHRFLSKVKNALTGGHSQSRSPDTNGGRLSSHASRHERAKSSGNKAEALADASPMPALRQPAAPPRLDFDLGISLLTPESLHRVPKDNGPVTRTEPPAAVSQPVVANDSAYYLIDYINGQQQPASSGHKERSDSYVAATPGAMSSAAAKARAARRVVNTSTRSRQTQYEYSFGSQIFECLDKDLVLLKTDAFREIEEQYGISSAAANSQAPSVSAAQPYAQRLSNSLAVHKQYTSGRPAAPRRKPMDVTKVTAKTAAAINNIVAGNAKARSNVVASATASSTTNSSVRQLVI</sequence>
<keyword evidence="2" id="KW-1185">Reference proteome</keyword>
<evidence type="ECO:0000313" key="1">
    <source>
        <dbReference type="EMBL" id="KAJ2800494.1"/>
    </source>
</evidence>
<proteinExistence type="predicted"/>
<feature type="non-terminal residue" evidence="1">
    <location>
        <position position="1"/>
    </location>
</feature>
<dbReference type="Proteomes" id="UP001140096">
    <property type="component" value="Unassembled WGS sequence"/>
</dbReference>
<reference evidence="1" key="1">
    <citation type="submission" date="2022-07" db="EMBL/GenBank/DDBJ databases">
        <title>Phylogenomic reconstructions and comparative analyses of Kickxellomycotina fungi.</title>
        <authorList>
            <person name="Reynolds N.K."/>
            <person name="Stajich J.E."/>
            <person name="Barry K."/>
            <person name="Grigoriev I.V."/>
            <person name="Crous P."/>
            <person name="Smith M.E."/>
        </authorList>
    </citation>
    <scope>NUCLEOTIDE SEQUENCE</scope>
    <source>
        <strain evidence="1">CBS 102833</strain>
    </source>
</reference>
<accession>A0ACC1L4Q1</accession>
<dbReference type="EMBL" id="JANBUP010002400">
    <property type="protein sequence ID" value="KAJ2800494.1"/>
    <property type="molecule type" value="Genomic_DNA"/>
</dbReference>
<protein>
    <submittedName>
        <fullName evidence="1">Uncharacterized protein</fullName>
    </submittedName>
</protein>